<accession>A0A0B2WNW4</accession>
<dbReference type="PANTHER" id="PTHR43130">
    <property type="entry name" value="ARAC-FAMILY TRANSCRIPTIONAL REGULATOR"/>
    <property type="match status" value="1"/>
</dbReference>
<dbReference type="InterPro" id="IPR029062">
    <property type="entry name" value="Class_I_gatase-like"/>
</dbReference>
<comment type="caution">
    <text evidence="2">The sequence shown here is derived from an EMBL/GenBank/DDBJ whole genome shotgun (WGS) entry which is preliminary data.</text>
</comment>
<evidence type="ECO:0000313" key="2">
    <source>
        <dbReference type="EMBL" id="KHN95329.1"/>
    </source>
</evidence>
<name>A0A0B2WNW4_METAS</name>
<dbReference type="AlphaFoldDB" id="A0A0B2WNW4"/>
<dbReference type="Proteomes" id="UP000030816">
    <property type="component" value="Unassembled WGS sequence"/>
</dbReference>
<dbReference type="SUPFAM" id="SSF52317">
    <property type="entry name" value="Class I glutamine amidotransferase-like"/>
    <property type="match status" value="1"/>
</dbReference>
<dbReference type="InterPro" id="IPR002818">
    <property type="entry name" value="DJ-1/PfpI"/>
</dbReference>
<proteinExistence type="predicted"/>
<evidence type="ECO:0000313" key="3">
    <source>
        <dbReference type="Proteomes" id="UP000030816"/>
    </source>
</evidence>
<reference evidence="2 3" key="1">
    <citation type="journal article" date="2014" name="Proc. Natl. Acad. Sci. U.S.A.">
        <title>Trajectory and genomic determinants of fungal-pathogen speciation and host adaptation.</title>
        <authorList>
            <person name="Hu X."/>
            <person name="Xiao G."/>
            <person name="Zheng P."/>
            <person name="Shang Y."/>
            <person name="Su Y."/>
            <person name="Zhang X."/>
            <person name="Liu X."/>
            <person name="Zhan S."/>
            <person name="St Leger R.J."/>
            <person name="Wang C."/>
        </authorList>
    </citation>
    <scope>NUCLEOTIDE SEQUENCE [LARGE SCALE GENOMIC DNA]</scope>
    <source>
        <strain evidence="2 3">ARSEF 1941</strain>
    </source>
</reference>
<dbReference type="GeneID" id="63741288"/>
<dbReference type="Gene3D" id="3.40.50.880">
    <property type="match status" value="1"/>
</dbReference>
<organism evidence="2 3">
    <name type="scientific">Metarhizium album (strain ARSEF 1941)</name>
    <dbReference type="NCBI Taxonomy" id="1081103"/>
    <lineage>
        <taxon>Eukaryota</taxon>
        <taxon>Fungi</taxon>
        <taxon>Dikarya</taxon>
        <taxon>Ascomycota</taxon>
        <taxon>Pezizomycotina</taxon>
        <taxon>Sordariomycetes</taxon>
        <taxon>Hypocreomycetidae</taxon>
        <taxon>Hypocreales</taxon>
        <taxon>Clavicipitaceae</taxon>
        <taxon>Metarhizium</taxon>
    </lineage>
</organism>
<dbReference type="EMBL" id="AZHE01000024">
    <property type="protein sequence ID" value="KHN95329.1"/>
    <property type="molecule type" value="Genomic_DNA"/>
</dbReference>
<protein>
    <submittedName>
        <fullName evidence="2">ThiJ/PfpI family protein</fullName>
    </submittedName>
</protein>
<dbReference type="PANTHER" id="PTHR43130:SF7">
    <property type="entry name" value="DJ-1_PFPI DOMAIN-CONTAINING PROTEIN"/>
    <property type="match status" value="1"/>
</dbReference>
<feature type="domain" description="DJ-1/PfpI" evidence="1">
    <location>
        <begin position="56"/>
        <end position="192"/>
    </location>
</feature>
<dbReference type="InterPro" id="IPR052158">
    <property type="entry name" value="INH-QAR"/>
</dbReference>
<dbReference type="Pfam" id="PF01965">
    <property type="entry name" value="DJ-1_PfpI"/>
    <property type="match status" value="1"/>
</dbReference>
<keyword evidence="3" id="KW-1185">Reference proteome</keyword>
<gene>
    <name evidence="2" type="ORF">MAM_06833</name>
</gene>
<dbReference type="RefSeq" id="XP_040676395.1">
    <property type="nucleotide sequence ID" value="XM_040825631.1"/>
</dbReference>
<sequence length="222" mass="23486">MSSSSSHVKIGVFIPNGAQFLDVACVDSLGTMDKAYLDAIPFVPAAVSSLAPDVSVYYISSPAQGPDIPLTSGAVVRATHVYTDEDVAPGRLDVVVVPGPDPAEKFADEGLAWLRRHSETEGVDVLSICTGLFVCAAAGIADGRRASGPKELQRQLRASFPGLRLVGDKYRWVRDGSFWSSGGVTNGNDLVAAYARDSGRWARPVVEAGLGITEVGDRGQFY</sequence>
<dbReference type="HOGENOM" id="CLU_000445_44_8_1"/>
<dbReference type="OrthoDB" id="543156at2759"/>
<evidence type="ECO:0000259" key="1">
    <source>
        <dbReference type="Pfam" id="PF01965"/>
    </source>
</evidence>